<feature type="compositionally biased region" description="Low complexity" evidence="1">
    <location>
        <begin position="168"/>
        <end position="189"/>
    </location>
</feature>
<dbReference type="PANTHER" id="PTHR24099">
    <property type="entry name" value="E3 UBIQUITIN-PROTEIN LIGASE TRIM36-RELATED"/>
    <property type="match status" value="1"/>
</dbReference>
<evidence type="ECO:0000313" key="4">
    <source>
        <dbReference type="Proteomes" id="UP000694555"/>
    </source>
</evidence>
<feature type="region of interest" description="Disordered" evidence="1">
    <location>
        <begin position="166"/>
        <end position="199"/>
    </location>
</feature>
<evidence type="ECO:0000256" key="1">
    <source>
        <dbReference type="SAM" id="MobiDB-lite"/>
    </source>
</evidence>
<feature type="domain" description="Fibronectin type-III" evidence="2">
    <location>
        <begin position="10"/>
        <end position="104"/>
    </location>
</feature>
<dbReference type="InterPro" id="IPR036116">
    <property type="entry name" value="FN3_sf"/>
</dbReference>
<evidence type="ECO:0000259" key="2">
    <source>
        <dbReference type="PROSITE" id="PS50853"/>
    </source>
</evidence>
<dbReference type="CDD" id="cd00063">
    <property type="entry name" value="FN3"/>
    <property type="match status" value="1"/>
</dbReference>
<dbReference type="Gene3D" id="2.60.40.10">
    <property type="entry name" value="Immunoglobulins"/>
    <property type="match status" value="1"/>
</dbReference>
<dbReference type="InterPro" id="IPR003961">
    <property type="entry name" value="FN3_dom"/>
</dbReference>
<dbReference type="InterPro" id="IPR050617">
    <property type="entry name" value="E3_ligase_FN3/SPRY"/>
</dbReference>
<dbReference type="Pfam" id="PF00041">
    <property type="entry name" value="fn3"/>
    <property type="match status" value="1"/>
</dbReference>
<evidence type="ECO:0000313" key="3">
    <source>
        <dbReference type="Ensembl" id="ENSBJAP00000008424.1"/>
    </source>
</evidence>
<name>A0A8C0AXF9_9AVES</name>
<dbReference type="SMART" id="SM00060">
    <property type="entry name" value="FN3"/>
    <property type="match status" value="1"/>
</dbReference>
<dbReference type="SUPFAM" id="SSF49265">
    <property type="entry name" value="Fibronectin type III"/>
    <property type="match status" value="1"/>
</dbReference>
<dbReference type="GO" id="GO:0005737">
    <property type="term" value="C:cytoplasm"/>
    <property type="evidence" value="ECO:0007669"/>
    <property type="project" value="TreeGrafter"/>
</dbReference>
<dbReference type="InterPro" id="IPR013783">
    <property type="entry name" value="Ig-like_fold"/>
</dbReference>
<protein>
    <recommendedName>
        <fullName evidence="2">Fibronectin type-III domain-containing protein</fullName>
    </recommendedName>
</protein>
<dbReference type="Ensembl" id="ENSBJAT00000008667.1">
    <property type="protein sequence ID" value="ENSBJAP00000008424.1"/>
    <property type="gene ID" value="ENSBJAG00000005845.1"/>
</dbReference>
<dbReference type="FunFam" id="2.60.40.10:FF:000178">
    <property type="entry name" value="E3 ubiquitin-protein ligase TRIM9 isoform X1"/>
    <property type="match status" value="1"/>
</dbReference>
<dbReference type="Proteomes" id="UP000694555">
    <property type="component" value="Unplaced"/>
</dbReference>
<reference evidence="3" key="2">
    <citation type="submission" date="2025-09" db="UniProtKB">
        <authorList>
            <consortium name="Ensembl"/>
        </authorList>
    </citation>
    <scope>IDENTIFICATION</scope>
</reference>
<reference evidence="3" key="1">
    <citation type="submission" date="2025-08" db="UniProtKB">
        <authorList>
            <consortium name="Ensembl"/>
        </authorList>
    </citation>
    <scope>IDENTIFICATION</scope>
</reference>
<organism evidence="3 4">
    <name type="scientific">Buteo japonicus</name>
    <dbReference type="NCBI Taxonomy" id="224669"/>
    <lineage>
        <taxon>Eukaryota</taxon>
        <taxon>Metazoa</taxon>
        <taxon>Chordata</taxon>
        <taxon>Craniata</taxon>
        <taxon>Vertebrata</taxon>
        <taxon>Euteleostomi</taxon>
        <taxon>Archelosauria</taxon>
        <taxon>Archosauria</taxon>
        <taxon>Dinosauria</taxon>
        <taxon>Saurischia</taxon>
        <taxon>Theropoda</taxon>
        <taxon>Coelurosauria</taxon>
        <taxon>Aves</taxon>
        <taxon>Neognathae</taxon>
        <taxon>Neoaves</taxon>
        <taxon>Telluraves</taxon>
        <taxon>Accipitrimorphae</taxon>
        <taxon>Accipitriformes</taxon>
        <taxon>Accipitridae</taxon>
        <taxon>Accipitrinae</taxon>
        <taxon>Buteo</taxon>
    </lineage>
</organism>
<dbReference type="AlphaFoldDB" id="A0A8C0AXF9"/>
<dbReference type="PANTHER" id="PTHR24099:SF13">
    <property type="entry name" value="E3 UBIQUITIN-PROTEIN LIGASE TRIM9"/>
    <property type="match status" value="1"/>
</dbReference>
<dbReference type="PROSITE" id="PS50853">
    <property type="entry name" value="FN3"/>
    <property type="match status" value="1"/>
</dbReference>
<accession>A0A8C0AXF9</accession>
<proteinExistence type="predicted"/>
<keyword evidence="4" id="KW-1185">Reference proteome</keyword>
<sequence>MLQLKCALPAPPILQLEECCTHNNSATLSWKQPPLSTVQVEGYILELDDGNGGQFREVYVGKETMCTVDGLHFNSTYSARVKAFNKTGVTPDISAPRTVRTLAAAKQAMMTGLCWGKRAFPKGSITGSCQLIVTITTLTRMPCWARTTRPGPCTWTITGAGSCTTIRTPTGTWSGTGSSSQRPQPGRSSNKSPWLFQRHPQAPMGRATSLLIASIRGRALIPSEGQSLPPWFQYCSDIPPLPTVTLSVPTLPPSTRGTAPFQLTPKALQLMQRENGVCLYPRATAITRFPRGTVGLGASKLAGGEPGVTFLQPQRPFPDGSAGSLMGLQVP</sequence>